<dbReference type="PROSITE" id="PS50075">
    <property type="entry name" value="CARRIER"/>
    <property type="match status" value="1"/>
</dbReference>
<evidence type="ECO:0000256" key="2">
    <source>
        <dbReference type="ARBA" id="ARBA00022553"/>
    </source>
</evidence>
<dbReference type="SUPFAM" id="SSF47336">
    <property type="entry name" value="ACP-like"/>
    <property type="match status" value="1"/>
</dbReference>
<proteinExistence type="predicted"/>
<protein>
    <submittedName>
        <fullName evidence="4">Actinorhodin polyketide synthase acyl carrier protein</fullName>
    </submittedName>
</protein>
<evidence type="ECO:0000259" key="3">
    <source>
        <dbReference type="PROSITE" id="PS50075"/>
    </source>
</evidence>
<comment type="caution">
    <text evidence="4">The sequence shown here is derived from an EMBL/GenBank/DDBJ whole genome shotgun (WGS) entry which is preliminary data.</text>
</comment>
<dbReference type="PROSITE" id="PS00012">
    <property type="entry name" value="PHOSPHOPANTETHEINE"/>
    <property type="match status" value="1"/>
</dbReference>
<dbReference type="EMBL" id="BSSA01000035">
    <property type="protein sequence ID" value="GLW74448.1"/>
    <property type="molecule type" value="Genomic_DNA"/>
</dbReference>
<dbReference type="Pfam" id="PF00550">
    <property type="entry name" value="PP-binding"/>
    <property type="match status" value="1"/>
</dbReference>
<sequence length="83" mass="9323">MREVFIEDLFRVFAEGAGRIELDQPVSELMDTPFSAIGYDSLAMLETASRLEREYGVTLSDDDVNDAKTPRLLLQLVNAAQTR</sequence>
<dbReference type="InterPro" id="IPR036736">
    <property type="entry name" value="ACP-like_sf"/>
</dbReference>
<evidence type="ECO:0000256" key="1">
    <source>
        <dbReference type="ARBA" id="ARBA00022450"/>
    </source>
</evidence>
<dbReference type="AlphaFoldDB" id="A0A9W6V5M7"/>
<dbReference type="Gene3D" id="1.10.1200.10">
    <property type="entry name" value="ACP-like"/>
    <property type="match status" value="1"/>
</dbReference>
<gene>
    <name evidence="4" type="ORF">Kpho02_67460</name>
</gene>
<feature type="domain" description="Carrier" evidence="3">
    <location>
        <begin position="3"/>
        <end position="81"/>
    </location>
</feature>
<name>A0A9W6V5M7_9ACTN</name>
<keyword evidence="2" id="KW-0597">Phosphoprotein</keyword>
<dbReference type="Proteomes" id="UP001165041">
    <property type="component" value="Unassembled WGS sequence"/>
</dbReference>
<evidence type="ECO:0000313" key="5">
    <source>
        <dbReference type="Proteomes" id="UP001165041"/>
    </source>
</evidence>
<keyword evidence="1" id="KW-0596">Phosphopantetheine</keyword>
<dbReference type="RefSeq" id="WP_285740039.1">
    <property type="nucleotide sequence ID" value="NZ_BSSA01000035.1"/>
</dbReference>
<dbReference type="InterPro" id="IPR009081">
    <property type="entry name" value="PP-bd_ACP"/>
</dbReference>
<accession>A0A9W6V5M7</accession>
<evidence type="ECO:0000313" key="4">
    <source>
        <dbReference type="EMBL" id="GLW74448.1"/>
    </source>
</evidence>
<dbReference type="InterPro" id="IPR006162">
    <property type="entry name" value="Ppantetheine_attach_site"/>
</dbReference>
<reference evidence="4" key="1">
    <citation type="submission" date="2023-02" db="EMBL/GenBank/DDBJ databases">
        <title>Kitasatospora phosalacinea NBRC 14627.</title>
        <authorList>
            <person name="Ichikawa N."/>
            <person name="Sato H."/>
            <person name="Tonouchi N."/>
        </authorList>
    </citation>
    <scope>NUCLEOTIDE SEQUENCE</scope>
    <source>
        <strain evidence="4">NBRC 14627</strain>
    </source>
</reference>
<organism evidence="4 5">
    <name type="scientific">Kitasatospora phosalacinea</name>
    <dbReference type="NCBI Taxonomy" id="2065"/>
    <lineage>
        <taxon>Bacteria</taxon>
        <taxon>Bacillati</taxon>
        <taxon>Actinomycetota</taxon>
        <taxon>Actinomycetes</taxon>
        <taxon>Kitasatosporales</taxon>
        <taxon>Streptomycetaceae</taxon>
        <taxon>Kitasatospora</taxon>
    </lineage>
</organism>